<reference evidence="1 2" key="1">
    <citation type="submission" date="2015-01" db="EMBL/GenBank/DDBJ databases">
        <title>The Genome Sequence of Rhinocladiella mackenzie CBS 650.93.</title>
        <authorList>
            <consortium name="The Broad Institute Genomics Platform"/>
            <person name="Cuomo C."/>
            <person name="de Hoog S."/>
            <person name="Gorbushina A."/>
            <person name="Stielow B."/>
            <person name="Teixiera M."/>
            <person name="Abouelleil A."/>
            <person name="Chapman S.B."/>
            <person name="Priest M."/>
            <person name="Young S.K."/>
            <person name="Wortman J."/>
            <person name="Nusbaum C."/>
            <person name="Birren B."/>
        </authorList>
    </citation>
    <scope>NUCLEOTIDE SEQUENCE [LARGE SCALE GENOMIC DNA]</scope>
    <source>
        <strain evidence="1 2">CBS 650.93</strain>
    </source>
</reference>
<dbReference type="PANTHER" id="PTHR43591">
    <property type="entry name" value="METHYLTRANSFERASE"/>
    <property type="match status" value="1"/>
</dbReference>
<dbReference type="Pfam" id="PF13489">
    <property type="entry name" value="Methyltransf_23"/>
    <property type="match status" value="1"/>
</dbReference>
<sequence length="320" mass="36327">MTCLDKDMDNLNLSNVIPVDEDYGRYQYEEREEEQDATSSYTIASSVYNFRVENGRRYHDYKDGHIFPSDDVSQENEMIGHEMILLLLDNKYYLSPIDESSLGCVADVGTGMGLWAEGVAEKYPDATVVGIDTTPHERTTHPNCSFIISDATEEWVLDDPSMKFDLVHLRYMFGAIKDWAALYKQSFDNMNSGGWIEQLEIEIKASTDDDSDRPGSHIKRICALHTELGAASGREFDIAATMKEHIEQAGFVDVQQQRLKLPLGPWPSDPKMKEVGRLFERFYKTGLQGWLLHICTRSWGVSVFGRLHIFIAHPAEADIA</sequence>
<dbReference type="InterPro" id="IPR029063">
    <property type="entry name" value="SAM-dependent_MTases_sf"/>
</dbReference>
<dbReference type="AlphaFoldDB" id="A0A0D2IPD3"/>
<name>A0A0D2IPD3_9EURO</name>
<dbReference type="HOGENOM" id="CLU_010595_0_2_1"/>
<evidence type="ECO:0000313" key="2">
    <source>
        <dbReference type="Proteomes" id="UP000053617"/>
    </source>
</evidence>
<evidence type="ECO:0000313" key="1">
    <source>
        <dbReference type="EMBL" id="KIX07729.1"/>
    </source>
</evidence>
<dbReference type="Proteomes" id="UP000053617">
    <property type="component" value="Unassembled WGS sequence"/>
</dbReference>
<dbReference type="EMBL" id="KN847476">
    <property type="protein sequence ID" value="KIX07729.1"/>
    <property type="molecule type" value="Genomic_DNA"/>
</dbReference>
<dbReference type="GeneID" id="25290454"/>
<dbReference type="Gene3D" id="3.40.50.150">
    <property type="entry name" value="Vaccinia Virus protein VP39"/>
    <property type="match status" value="1"/>
</dbReference>
<keyword evidence="2" id="KW-1185">Reference proteome</keyword>
<accession>A0A0D2IPD3</accession>
<dbReference type="PANTHER" id="PTHR43591:SF10">
    <property type="entry name" value="ABC TRANSMEMBRANE TYPE-1 DOMAIN-CONTAINING PROTEIN-RELATED"/>
    <property type="match status" value="1"/>
</dbReference>
<organism evidence="1 2">
    <name type="scientific">Rhinocladiella mackenziei CBS 650.93</name>
    <dbReference type="NCBI Taxonomy" id="1442369"/>
    <lineage>
        <taxon>Eukaryota</taxon>
        <taxon>Fungi</taxon>
        <taxon>Dikarya</taxon>
        <taxon>Ascomycota</taxon>
        <taxon>Pezizomycotina</taxon>
        <taxon>Eurotiomycetes</taxon>
        <taxon>Chaetothyriomycetidae</taxon>
        <taxon>Chaetothyriales</taxon>
        <taxon>Herpotrichiellaceae</taxon>
        <taxon>Rhinocladiella</taxon>
    </lineage>
</organism>
<protein>
    <recommendedName>
        <fullName evidence="3">Methyltransferase domain-containing protein</fullName>
    </recommendedName>
</protein>
<dbReference type="OrthoDB" id="2013972at2759"/>
<dbReference type="VEuPathDB" id="FungiDB:Z518_02383"/>
<dbReference type="STRING" id="1442369.A0A0D2IPD3"/>
<evidence type="ECO:0008006" key="3">
    <source>
        <dbReference type="Google" id="ProtNLM"/>
    </source>
</evidence>
<dbReference type="GO" id="GO:0008168">
    <property type="term" value="F:methyltransferase activity"/>
    <property type="evidence" value="ECO:0007669"/>
    <property type="project" value="TreeGrafter"/>
</dbReference>
<proteinExistence type="predicted"/>
<dbReference type="CDD" id="cd02440">
    <property type="entry name" value="AdoMet_MTases"/>
    <property type="match status" value="1"/>
</dbReference>
<dbReference type="SUPFAM" id="SSF53335">
    <property type="entry name" value="S-adenosyl-L-methionine-dependent methyltransferases"/>
    <property type="match status" value="1"/>
</dbReference>
<dbReference type="RefSeq" id="XP_013274865.1">
    <property type="nucleotide sequence ID" value="XM_013419411.1"/>
</dbReference>
<gene>
    <name evidence="1" type="ORF">Z518_02383</name>
</gene>